<evidence type="ECO:0000313" key="2">
    <source>
        <dbReference type="Proteomes" id="UP001190700"/>
    </source>
</evidence>
<comment type="caution">
    <text evidence="1">The sequence shown here is derived from an EMBL/GenBank/DDBJ whole genome shotgun (WGS) entry which is preliminary data.</text>
</comment>
<proteinExistence type="predicted"/>
<protein>
    <submittedName>
        <fullName evidence="1">Uncharacterized protein</fullName>
    </submittedName>
</protein>
<dbReference type="AlphaFoldDB" id="A0AAE0H0V9"/>
<dbReference type="Proteomes" id="UP001190700">
    <property type="component" value="Unassembled WGS sequence"/>
</dbReference>
<keyword evidence="2" id="KW-1185">Reference proteome</keyword>
<sequence>MLSTKKGIPIGWTEMLSTKEGIPTHTERMRGKVGEMLAANETLIERIAIFLQQCHVDVVLSSLFKLVTRLSRCQCGERIYEVLSSTQAVMASLDMIVGFDAKRKQSLDFTGEAPRVQAIGPASRAAAKALLRKLRYKDGDEEHVASLTGYTK</sequence>
<dbReference type="EMBL" id="LGRX02000708">
    <property type="protein sequence ID" value="KAK3287816.1"/>
    <property type="molecule type" value="Genomic_DNA"/>
</dbReference>
<evidence type="ECO:0000313" key="1">
    <source>
        <dbReference type="EMBL" id="KAK3287816.1"/>
    </source>
</evidence>
<organism evidence="1 2">
    <name type="scientific">Cymbomonas tetramitiformis</name>
    <dbReference type="NCBI Taxonomy" id="36881"/>
    <lineage>
        <taxon>Eukaryota</taxon>
        <taxon>Viridiplantae</taxon>
        <taxon>Chlorophyta</taxon>
        <taxon>Pyramimonadophyceae</taxon>
        <taxon>Pyramimonadales</taxon>
        <taxon>Pyramimonadaceae</taxon>
        <taxon>Cymbomonas</taxon>
    </lineage>
</organism>
<gene>
    <name evidence="1" type="ORF">CYMTET_4690</name>
</gene>
<accession>A0AAE0H0V9</accession>
<reference evidence="1 2" key="1">
    <citation type="journal article" date="2015" name="Genome Biol. Evol.">
        <title>Comparative Genomics of a Bacterivorous Green Alga Reveals Evolutionary Causalities and Consequences of Phago-Mixotrophic Mode of Nutrition.</title>
        <authorList>
            <person name="Burns J.A."/>
            <person name="Paasch A."/>
            <person name="Narechania A."/>
            <person name="Kim E."/>
        </authorList>
    </citation>
    <scope>NUCLEOTIDE SEQUENCE [LARGE SCALE GENOMIC DNA]</scope>
    <source>
        <strain evidence="1 2">PLY_AMNH</strain>
    </source>
</reference>
<name>A0AAE0H0V9_9CHLO</name>